<organism evidence="5 6">
    <name type="scientific">Salinicola rhizosphaerae</name>
    <dbReference type="NCBI Taxonomy" id="1443141"/>
    <lineage>
        <taxon>Bacteria</taxon>
        <taxon>Pseudomonadati</taxon>
        <taxon>Pseudomonadota</taxon>
        <taxon>Gammaproteobacteria</taxon>
        <taxon>Oceanospirillales</taxon>
        <taxon>Halomonadaceae</taxon>
        <taxon>Salinicola</taxon>
    </lineage>
</organism>
<dbReference type="Gene3D" id="3.40.190.10">
    <property type="entry name" value="Periplasmic binding protein-like II"/>
    <property type="match status" value="2"/>
</dbReference>
<dbReference type="PANTHER" id="PTHR35936:SF17">
    <property type="entry name" value="ARGININE-BINDING EXTRACELLULAR PROTEIN ARTP"/>
    <property type="match status" value="1"/>
</dbReference>
<dbReference type="RefSeq" id="WP_229808916.1">
    <property type="nucleotide sequence ID" value="NZ_BMZI01000002.1"/>
</dbReference>
<dbReference type="Pfam" id="PF00497">
    <property type="entry name" value="SBP_bac_3"/>
    <property type="match status" value="1"/>
</dbReference>
<evidence type="ECO:0000259" key="4">
    <source>
        <dbReference type="SMART" id="SM00062"/>
    </source>
</evidence>
<proteinExistence type="inferred from homology"/>
<evidence type="ECO:0000313" key="6">
    <source>
        <dbReference type="Proteomes" id="UP000646745"/>
    </source>
</evidence>
<keyword evidence="2 3" id="KW-0732">Signal</keyword>
<evidence type="ECO:0000256" key="2">
    <source>
        <dbReference type="ARBA" id="ARBA00022729"/>
    </source>
</evidence>
<reference evidence="6" key="1">
    <citation type="journal article" date="2019" name="Int. J. Syst. Evol. Microbiol.">
        <title>The Global Catalogue of Microorganisms (GCM) 10K type strain sequencing project: providing services to taxonomists for standard genome sequencing and annotation.</title>
        <authorList>
            <consortium name="The Broad Institute Genomics Platform"/>
            <consortium name="The Broad Institute Genome Sequencing Center for Infectious Disease"/>
            <person name="Wu L."/>
            <person name="Ma J."/>
        </authorList>
    </citation>
    <scope>NUCLEOTIDE SEQUENCE [LARGE SCALE GENOMIC DNA]</scope>
    <source>
        <strain evidence="6">KCTC 32998</strain>
    </source>
</reference>
<dbReference type="SMART" id="SM00062">
    <property type="entry name" value="PBPb"/>
    <property type="match status" value="1"/>
</dbReference>
<dbReference type="InterPro" id="IPR014337">
    <property type="entry name" value="Ectoine_EhuB"/>
</dbReference>
<dbReference type="SUPFAM" id="SSF53850">
    <property type="entry name" value="Periplasmic binding protein-like II"/>
    <property type="match status" value="1"/>
</dbReference>
<dbReference type="EMBL" id="BMZI01000002">
    <property type="protein sequence ID" value="GHB12480.1"/>
    <property type="molecule type" value="Genomic_DNA"/>
</dbReference>
<dbReference type="PANTHER" id="PTHR35936">
    <property type="entry name" value="MEMBRANE-BOUND LYTIC MUREIN TRANSGLYCOSYLASE F"/>
    <property type="match status" value="1"/>
</dbReference>
<feature type="domain" description="Solute-binding protein family 3/N-terminal" evidence="4">
    <location>
        <begin position="54"/>
        <end position="280"/>
    </location>
</feature>
<evidence type="ECO:0000256" key="3">
    <source>
        <dbReference type="SAM" id="SignalP"/>
    </source>
</evidence>
<name>A0ABQ3DY15_9GAMM</name>
<dbReference type="Proteomes" id="UP000646745">
    <property type="component" value="Unassembled WGS sequence"/>
</dbReference>
<feature type="signal peptide" evidence="3">
    <location>
        <begin position="1"/>
        <end position="43"/>
    </location>
</feature>
<feature type="chain" id="PRO_5046653286" evidence="3">
    <location>
        <begin position="44"/>
        <end position="304"/>
    </location>
</feature>
<dbReference type="NCBIfam" id="TIGR02995">
    <property type="entry name" value="ectoine_ehuB"/>
    <property type="match status" value="1"/>
</dbReference>
<evidence type="ECO:0000313" key="5">
    <source>
        <dbReference type="EMBL" id="GHB12480.1"/>
    </source>
</evidence>
<evidence type="ECO:0000256" key="1">
    <source>
        <dbReference type="ARBA" id="ARBA00010333"/>
    </source>
</evidence>
<keyword evidence="6" id="KW-1185">Reference proteome</keyword>
<accession>A0ABQ3DY15</accession>
<sequence length="304" mass="32346">MRHNTNKGFINKALVNKALVGKGVSLMIAGSVLSCLTISAAQAASLQEIKDSGSVRIAVANEIPYGYMDMSGEAKGAGPDVIRHIMNEMGVDDIEWVTTNFSSLIPGLQADRFDIAAAEMAVLPDRCNQVIFSEPNSSYGEGLLVADGNPKDLHAFSDFVDGDAKVAIMAGADQLDMLQSLGVPQENMVTISSNADAISTVSTGRADAYAATSLTVSELAGKSDDVESAAQFKDPVIDGEEVRSWGAFAFNSDNTELRDAVNEALEEYKQSDDWSQTLMDYGFSQADVDGSTMHTTEELCTADS</sequence>
<dbReference type="CDD" id="cd01002">
    <property type="entry name" value="PBP2_Ehub_like"/>
    <property type="match status" value="1"/>
</dbReference>
<comment type="similarity">
    <text evidence="1">Belongs to the bacterial solute-binding protein 3 family.</text>
</comment>
<comment type="caution">
    <text evidence="5">The sequence shown here is derived from an EMBL/GenBank/DDBJ whole genome shotgun (WGS) entry which is preliminary data.</text>
</comment>
<gene>
    <name evidence="5" type="ORF">GCM10009038_07880</name>
</gene>
<dbReference type="InterPro" id="IPR001638">
    <property type="entry name" value="Solute-binding_3/MltF_N"/>
</dbReference>
<protein>
    <submittedName>
        <fullName evidence="5">Amino-acid ABC transporter periplasmic-binding protein y4tE</fullName>
    </submittedName>
</protein>
<dbReference type="PROSITE" id="PS51257">
    <property type="entry name" value="PROKAR_LIPOPROTEIN"/>
    <property type="match status" value="1"/>
</dbReference>